<dbReference type="PANTHER" id="PTHR12526">
    <property type="entry name" value="GLYCOSYLTRANSFERASE"/>
    <property type="match status" value="1"/>
</dbReference>
<organism evidence="3 4">
    <name type="scientific">Amycolatopsis melonis</name>
    <dbReference type="NCBI Taxonomy" id="3156488"/>
    <lineage>
        <taxon>Bacteria</taxon>
        <taxon>Bacillati</taxon>
        <taxon>Actinomycetota</taxon>
        <taxon>Actinomycetes</taxon>
        <taxon>Pseudonocardiales</taxon>
        <taxon>Pseudonocardiaceae</taxon>
        <taxon>Amycolatopsis</taxon>
    </lineage>
</organism>
<dbReference type="PANTHER" id="PTHR12526:SF638">
    <property type="entry name" value="SPORE COAT PROTEIN SA"/>
    <property type="match status" value="1"/>
</dbReference>
<sequence>MSRRPAIAVAIHDGYYGCGTGAGYANHGFLETLVALLPSHVRLAVLPVFLHPGSPEHHARWHARARALLDRPHTTVHPVSNGTAGTDRWGTLANFRHLVRDTARRLSGEVLPGAGPALVVAFDAPFLGLAALLPRERRRDVVLVPRSSALIHAPWDTPRVGWERAGLHAGLADGTRIGAISPFLGTHLREDYGVPAASVIELRDGLSAGDWETFSGPPPPGGPAGEFVLAMGRAEPYKGFDDLIDAWVLARQAGRPLPHLLLAATAETAEPTPYQRALAARLHALGLDASMRYRFTPEVAGLLRHPRLRAVVVPSRAEPFGRIPMEAFAAGATPVVTTTAQGLAGQVVDGETGFTCPAGSPHGLAAALGRALDLTPAQRAAMRRRARQRARDDYDHVAAVRAFLRHTAPWLPLPQRDDRLR</sequence>
<comment type="caution">
    <text evidence="3">The sequence shown here is derived from an EMBL/GenBank/DDBJ whole genome shotgun (WGS) entry which is preliminary data.</text>
</comment>
<keyword evidence="4" id="KW-1185">Reference proteome</keyword>
<dbReference type="GO" id="GO:0016757">
    <property type="term" value="F:glycosyltransferase activity"/>
    <property type="evidence" value="ECO:0007669"/>
    <property type="project" value="UniProtKB-KW"/>
</dbReference>
<feature type="domain" description="Glycosyl transferase family 1" evidence="2">
    <location>
        <begin position="226"/>
        <end position="389"/>
    </location>
</feature>
<name>A0ABV0LRI5_9PSEU</name>
<proteinExistence type="predicted"/>
<dbReference type="SUPFAM" id="SSF53756">
    <property type="entry name" value="UDP-Glycosyltransferase/glycogen phosphorylase"/>
    <property type="match status" value="1"/>
</dbReference>
<gene>
    <name evidence="3" type="ORF">ABJI51_37945</name>
</gene>
<reference evidence="3 4" key="1">
    <citation type="submission" date="2024-05" db="EMBL/GenBank/DDBJ databases">
        <authorList>
            <person name="Zhao H."/>
            <person name="Xu Y."/>
            <person name="Lin S."/>
            <person name="Spain J.C."/>
            <person name="Zhou N.-Y."/>
        </authorList>
    </citation>
    <scope>NUCLEOTIDE SEQUENCE [LARGE SCALE GENOMIC DNA]</scope>
    <source>
        <strain evidence="3 4">NEAU-NG30</strain>
    </source>
</reference>
<dbReference type="EMBL" id="JBDZYD010000017">
    <property type="protein sequence ID" value="MEQ0564895.1"/>
    <property type="molecule type" value="Genomic_DNA"/>
</dbReference>
<accession>A0ABV0LRI5</accession>
<evidence type="ECO:0000259" key="2">
    <source>
        <dbReference type="Pfam" id="PF00534"/>
    </source>
</evidence>
<dbReference type="CDD" id="cd03801">
    <property type="entry name" value="GT4_PimA-like"/>
    <property type="match status" value="1"/>
</dbReference>
<keyword evidence="1 3" id="KW-0808">Transferase</keyword>
<dbReference type="Gene3D" id="3.40.50.2000">
    <property type="entry name" value="Glycogen Phosphorylase B"/>
    <property type="match status" value="1"/>
</dbReference>
<dbReference type="InterPro" id="IPR001296">
    <property type="entry name" value="Glyco_trans_1"/>
</dbReference>
<keyword evidence="3" id="KW-0328">Glycosyltransferase</keyword>
<evidence type="ECO:0000313" key="3">
    <source>
        <dbReference type="EMBL" id="MEQ0564895.1"/>
    </source>
</evidence>
<dbReference type="Proteomes" id="UP001440984">
    <property type="component" value="Unassembled WGS sequence"/>
</dbReference>
<dbReference type="Pfam" id="PF00534">
    <property type="entry name" value="Glycos_transf_1"/>
    <property type="match status" value="1"/>
</dbReference>
<evidence type="ECO:0000256" key="1">
    <source>
        <dbReference type="ARBA" id="ARBA00022679"/>
    </source>
</evidence>
<dbReference type="EC" id="2.4.-.-" evidence="3"/>
<protein>
    <submittedName>
        <fullName evidence="3">Glycosyltransferase family 4 protein</fullName>
        <ecNumber evidence="3">2.4.-.-</ecNumber>
    </submittedName>
</protein>
<dbReference type="RefSeq" id="WP_348955984.1">
    <property type="nucleotide sequence ID" value="NZ_JBDZYD010000017.1"/>
</dbReference>
<evidence type="ECO:0000313" key="4">
    <source>
        <dbReference type="Proteomes" id="UP001440984"/>
    </source>
</evidence>